<accession>A0ABR9VN71</accession>
<protein>
    <submittedName>
        <fullName evidence="10">Phycobilisome linker polypeptide</fullName>
    </submittedName>
</protein>
<dbReference type="InterPro" id="IPR038255">
    <property type="entry name" value="PBS_linker_sf"/>
</dbReference>
<evidence type="ECO:0000313" key="10">
    <source>
        <dbReference type="EMBL" id="MBE9252792.1"/>
    </source>
</evidence>
<keyword evidence="2" id="KW-0602">Photosynthesis</keyword>
<dbReference type="InterPro" id="IPR008213">
    <property type="entry name" value="CpcD-like_dom"/>
</dbReference>
<reference evidence="10 11" key="1">
    <citation type="submission" date="2020-10" db="EMBL/GenBank/DDBJ databases">
        <authorList>
            <person name="Castelo-Branco R."/>
            <person name="Eusebio N."/>
            <person name="Adriana R."/>
            <person name="Vieira A."/>
            <person name="Brugerolle De Fraissinette N."/>
            <person name="Rezende De Castro R."/>
            <person name="Schneider M.P."/>
            <person name="Vasconcelos V."/>
            <person name="Leao P.N."/>
        </authorList>
    </citation>
    <scope>NUCLEOTIDE SEQUENCE [LARGE SCALE GENOMIC DNA]</scope>
    <source>
        <strain evidence="10 11">LEGE 00031</strain>
    </source>
</reference>
<sequence length="273" mass="30756">MTSLVSAQRLGIVAVDEAVPLELRSRSTEEQIDAVILAVYRQVLGNDHLMSQERLTSAESLLRGREISVRDFVRAVALSEVYRQKFFHSNPQTRFIELNYKHLLGRAPYDQSEIAFHTDLYHQGGYEAEINSYIDSLEYTESFGDWVVPYFRGFATQRNQKTVGFSRSFQVYRGYATSDRSQGNGSRSRLTRELARNTASPVYSGSAAESLRGTSAGSRNQMYRLQVIQGAAPGRGTRVRRGKAEYLVSYDNLSAKLQQINRQGDTVTMISLA</sequence>
<dbReference type="PROSITE" id="PS51445">
    <property type="entry name" value="PBS_LINKER"/>
    <property type="match status" value="1"/>
</dbReference>
<evidence type="ECO:0000256" key="6">
    <source>
        <dbReference type="ARBA" id="ARBA00023136"/>
    </source>
</evidence>
<dbReference type="PANTHER" id="PTHR34011">
    <property type="entry name" value="PHYCOBILISOME 32.1 KDA LINKER POLYPEPTIDE, PHYCOCYANIN-ASSOCIATED, ROD 2-RELATED"/>
    <property type="match status" value="1"/>
</dbReference>
<feature type="domain" description="PBS-linker" evidence="9">
    <location>
        <begin position="1"/>
        <end position="180"/>
    </location>
</feature>
<feature type="domain" description="CpcD-like" evidence="8">
    <location>
        <begin position="220"/>
        <end position="273"/>
    </location>
</feature>
<dbReference type="PANTHER" id="PTHR34011:SF6">
    <property type="entry name" value="PHYCOBILIPROTEIN APCE"/>
    <property type="match status" value="1"/>
</dbReference>
<comment type="subcellular location">
    <subcellularLocation>
        <location evidence="1">Cellular thylakoid membrane</location>
        <topology evidence="1">Peripheral membrane protein</topology>
        <orientation evidence="1">Cytoplasmic side</orientation>
    </subcellularLocation>
</comment>
<keyword evidence="6" id="KW-0472">Membrane</keyword>
<keyword evidence="4 7" id="KW-0605">Phycobilisome</keyword>
<evidence type="ECO:0000256" key="3">
    <source>
        <dbReference type="ARBA" id="ARBA00022549"/>
    </source>
</evidence>
<name>A0ABR9VN71_9SYNC</name>
<evidence type="ECO:0000256" key="1">
    <source>
        <dbReference type="ARBA" id="ARBA00004445"/>
    </source>
</evidence>
<dbReference type="InterPro" id="IPR016470">
    <property type="entry name" value="Phycobilisome"/>
</dbReference>
<comment type="similarity">
    <text evidence="7">Belongs to the phycobilisome linker protein family.</text>
</comment>
<keyword evidence="11" id="KW-1185">Reference proteome</keyword>
<dbReference type="Pfam" id="PF00427">
    <property type="entry name" value="PBS_linker_poly"/>
    <property type="match status" value="1"/>
</dbReference>
<organism evidence="10 11">
    <name type="scientific">Synechocystis salina LEGE 00031</name>
    <dbReference type="NCBI Taxonomy" id="1828736"/>
    <lineage>
        <taxon>Bacteria</taxon>
        <taxon>Bacillati</taxon>
        <taxon>Cyanobacteriota</taxon>
        <taxon>Cyanophyceae</taxon>
        <taxon>Synechococcales</taxon>
        <taxon>Merismopediaceae</taxon>
        <taxon>Synechocystis</taxon>
    </lineage>
</organism>
<dbReference type="Pfam" id="PF01383">
    <property type="entry name" value="CpcD"/>
    <property type="match status" value="1"/>
</dbReference>
<gene>
    <name evidence="10" type="ORF">IQ217_02760</name>
</gene>
<evidence type="ECO:0000256" key="7">
    <source>
        <dbReference type="PROSITE-ProRule" id="PRU00775"/>
    </source>
</evidence>
<dbReference type="EMBL" id="JADEVV010000005">
    <property type="protein sequence ID" value="MBE9252792.1"/>
    <property type="molecule type" value="Genomic_DNA"/>
</dbReference>
<evidence type="ECO:0000259" key="9">
    <source>
        <dbReference type="PROSITE" id="PS51445"/>
    </source>
</evidence>
<evidence type="ECO:0000256" key="2">
    <source>
        <dbReference type="ARBA" id="ARBA00022531"/>
    </source>
</evidence>
<evidence type="ECO:0000259" key="8">
    <source>
        <dbReference type="PROSITE" id="PS51441"/>
    </source>
</evidence>
<comment type="caution">
    <text evidence="10">The sequence shown here is derived from an EMBL/GenBank/DDBJ whole genome shotgun (WGS) entry which is preliminary data.</text>
</comment>
<evidence type="ECO:0000256" key="5">
    <source>
        <dbReference type="ARBA" id="ARBA00023078"/>
    </source>
</evidence>
<keyword evidence="5" id="KW-0793">Thylakoid</keyword>
<proteinExistence type="inferred from homology"/>
<dbReference type="Proteomes" id="UP000658720">
    <property type="component" value="Unassembled WGS sequence"/>
</dbReference>
<evidence type="ECO:0000256" key="4">
    <source>
        <dbReference type="ARBA" id="ARBA00022738"/>
    </source>
</evidence>
<dbReference type="RefSeq" id="WP_190597718.1">
    <property type="nucleotide sequence ID" value="NZ_JADEVV010000005.1"/>
</dbReference>
<dbReference type="PIRSF" id="PIRSF005898">
    <property type="entry name" value="Phycobilisome_CpeC/CpcI"/>
    <property type="match status" value="1"/>
</dbReference>
<evidence type="ECO:0000313" key="11">
    <source>
        <dbReference type="Proteomes" id="UP000658720"/>
    </source>
</evidence>
<dbReference type="SMART" id="SM01094">
    <property type="entry name" value="CpcD"/>
    <property type="match status" value="1"/>
</dbReference>
<keyword evidence="3" id="KW-0042">Antenna complex</keyword>
<dbReference type="Gene3D" id="1.10.3130.20">
    <property type="entry name" value="Phycobilisome linker domain"/>
    <property type="match status" value="1"/>
</dbReference>
<dbReference type="PROSITE" id="PS51441">
    <property type="entry name" value="CPCD_LIKE"/>
    <property type="match status" value="1"/>
</dbReference>
<dbReference type="InterPro" id="IPR001297">
    <property type="entry name" value="PBS_linker_dom"/>
</dbReference>